<dbReference type="InterPro" id="IPR032108">
    <property type="entry name" value="CLIP1_ZNF"/>
</dbReference>
<evidence type="ECO:0000313" key="7">
    <source>
        <dbReference type="EMBL" id="VDO95716.1"/>
    </source>
</evidence>
<evidence type="ECO:0000256" key="5">
    <source>
        <dbReference type="ARBA" id="ARBA00023212"/>
    </source>
</evidence>
<evidence type="ECO:0000256" key="4">
    <source>
        <dbReference type="ARBA" id="ARBA00023054"/>
    </source>
</evidence>
<evidence type="ECO:0000259" key="6">
    <source>
        <dbReference type="Pfam" id="PF16641"/>
    </source>
</evidence>
<dbReference type="OrthoDB" id="5412539at2759"/>
<dbReference type="WBParaSite" id="SBAD_0000195801-mRNA-1">
    <property type="protein sequence ID" value="SBAD_0000195801-mRNA-1"/>
    <property type="gene ID" value="SBAD_0000195801"/>
</dbReference>
<protein>
    <submittedName>
        <fullName evidence="9">CLIP1_ZNF domain-containing protein</fullName>
    </submittedName>
</protein>
<comment type="subcellular location">
    <subcellularLocation>
        <location evidence="1">Cytoplasm</location>
        <location evidence="1">Cytoskeleton</location>
    </subcellularLocation>
</comment>
<gene>
    <name evidence="7" type="ORF">SBAD_LOCUS1868</name>
</gene>
<proteinExistence type="predicted"/>
<sequence length="76" mass="8885">MKFKKHDEEDVFDFSNMKSLLPSLPAPRQYCDICEVFDQHDTIDCPFDEHEIDTHSHFDGQRGGLRLFCDICEGYA</sequence>
<dbReference type="AlphaFoldDB" id="A0A183IE24"/>
<keyword evidence="3" id="KW-0493">Microtubule</keyword>
<evidence type="ECO:0000256" key="3">
    <source>
        <dbReference type="ARBA" id="ARBA00022701"/>
    </source>
</evidence>
<keyword evidence="4" id="KW-0175">Coiled coil</keyword>
<keyword evidence="8" id="KW-1185">Reference proteome</keyword>
<accession>A0A183IE24</accession>
<feature type="domain" description="CLIP1 zinc knuckle" evidence="6">
    <location>
        <begin position="28"/>
        <end position="45"/>
    </location>
</feature>
<reference evidence="9" key="1">
    <citation type="submission" date="2016-06" db="UniProtKB">
        <authorList>
            <consortium name="WormBaseParasite"/>
        </authorList>
    </citation>
    <scope>IDENTIFICATION</scope>
</reference>
<dbReference type="EMBL" id="UZAM01006982">
    <property type="protein sequence ID" value="VDO95716.1"/>
    <property type="molecule type" value="Genomic_DNA"/>
</dbReference>
<name>A0A183IE24_9BILA</name>
<organism evidence="9">
    <name type="scientific">Soboliphyme baturini</name>
    <dbReference type="NCBI Taxonomy" id="241478"/>
    <lineage>
        <taxon>Eukaryota</taxon>
        <taxon>Metazoa</taxon>
        <taxon>Ecdysozoa</taxon>
        <taxon>Nematoda</taxon>
        <taxon>Enoplea</taxon>
        <taxon>Dorylaimia</taxon>
        <taxon>Dioctophymatida</taxon>
        <taxon>Dioctophymatoidea</taxon>
        <taxon>Soboliphymatidae</taxon>
        <taxon>Soboliphyme</taxon>
    </lineage>
</organism>
<evidence type="ECO:0000313" key="8">
    <source>
        <dbReference type="Proteomes" id="UP000270296"/>
    </source>
</evidence>
<dbReference type="GO" id="GO:0005874">
    <property type="term" value="C:microtubule"/>
    <property type="evidence" value="ECO:0007669"/>
    <property type="project" value="UniProtKB-KW"/>
</dbReference>
<evidence type="ECO:0000313" key="9">
    <source>
        <dbReference type="WBParaSite" id="SBAD_0000195801-mRNA-1"/>
    </source>
</evidence>
<dbReference type="Proteomes" id="UP000270296">
    <property type="component" value="Unassembled WGS sequence"/>
</dbReference>
<reference evidence="7 8" key="2">
    <citation type="submission" date="2018-11" db="EMBL/GenBank/DDBJ databases">
        <authorList>
            <consortium name="Pathogen Informatics"/>
        </authorList>
    </citation>
    <scope>NUCLEOTIDE SEQUENCE [LARGE SCALE GENOMIC DNA]</scope>
</reference>
<dbReference type="Pfam" id="PF16641">
    <property type="entry name" value="CLIP1_ZNF"/>
    <property type="match status" value="1"/>
</dbReference>
<evidence type="ECO:0000256" key="1">
    <source>
        <dbReference type="ARBA" id="ARBA00004245"/>
    </source>
</evidence>
<keyword evidence="2" id="KW-0963">Cytoplasm</keyword>
<evidence type="ECO:0000256" key="2">
    <source>
        <dbReference type="ARBA" id="ARBA00022490"/>
    </source>
</evidence>
<keyword evidence="5" id="KW-0206">Cytoskeleton</keyword>